<evidence type="ECO:0000313" key="1">
    <source>
        <dbReference type="EMBL" id="GBP34246.1"/>
    </source>
</evidence>
<organism evidence="1 2">
    <name type="scientific">Eumeta variegata</name>
    <name type="common">Bagworm moth</name>
    <name type="synonym">Eumeta japonica</name>
    <dbReference type="NCBI Taxonomy" id="151549"/>
    <lineage>
        <taxon>Eukaryota</taxon>
        <taxon>Metazoa</taxon>
        <taxon>Ecdysozoa</taxon>
        <taxon>Arthropoda</taxon>
        <taxon>Hexapoda</taxon>
        <taxon>Insecta</taxon>
        <taxon>Pterygota</taxon>
        <taxon>Neoptera</taxon>
        <taxon>Endopterygota</taxon>
        <taxon>Lepidoptera</taxon>
        <taxon>Glossata</taxon>
        <taxon>Ditrysia</taxon>
        <taxon>Tineoidea</taxon>
        <taxon>Psychidae</taxon>
        <taxon>Oiketicinae</taxon>
        <taxon>Eumeta</taxon>
    </lineage>
</organism>
<evidence type="ECO:0000313" key="2">
    <source>
        <dbReference type="Proteomes" id="UP000299102"/>
    </source>
</evidence>
<dbReference type="EMBL" id="BGZK01000285">
    <property type="protein sequence ID" value="GBP34246.1"/>
    <property type="molecule type" value="Genomic_DNA"/>
</dbReference>
<dbReference type="Proteomes" id="UP000299102">
    <property type="component" value="Unassembled WGS sequence"/>
</dbReference>
<dbReference type="AlphaFoldDB" id="A0A4C1V734"/>
<comment type="caution">
    <text evidence="1">The sequence shown here is derived from an EMBL/GenBank/DDBJ whole genome shotgun (WGS) entry which is preliminary data.</text>
</comment>
<sequence length="136" mass="15888">MRTKKRAQDYVCNARIKICQIINPRRDIDRDSLRRRSKQFAELIDVGDRYKRRMRNRRGRAANKNTGASSSARVSYWTLRARSAATARFRLAYIYLYIDIIRYSDLVSPKSSTSGDPVAQPNDSPIETVFGRRWLQ</sequence>
<name>A0A4C1V734_EUMVA</name>
<proteinExistence type="predicted"/>
<accession>A0A4C1V734</accession>
<reference evidence="1 2" key="1">
    <citation type="journal article" date="2019" name="Commun. Biol.">
        <title>The bagworm genome reveals a unique fibroin gene that provides high tensile strength.</title>
        <authorList>
            <person name="Kono N."/>
            <person name="Nakamura H."/>
            <person name="Ohtoshi R."/>
            <person name="Tomita M."/>
            <person name="Numata K."/>
            <person name="Arakawa K."/>
        </authorList>
    </citation>
    <scope>NUCLEOTIDE SEQUENCE [LARGE SCALE GENOMIC DNA]</scope>
</reference>
<gene>
    <name evidence="1" type="ORF">EVAR_30800_1</name>
</gene>
<protein>
    <submittedName>
        <fullName evidence="1">Uncharacterized protein</fullName>
    </submittedName>
</protein>
<keyword evidence="2" id="KW-1185">Reference proteome</keyword>